<feature type="region of interest" description="Disordered" evidence="1">
    <location>
        <begin position="1128"/>
        <end position="1164"/>
    </location>
</feature>
<evidence type="ECO:0000313" key="3">
    <source>
        <dbReference type="Proteomes" id="UP001075354"/>
    </source>
</evidence>
<feature type="region of interest" description="Disordered" evidence="1">
    <location>
        <begin position="292"/>
        <end position="320"/>
    </location>
</feature>
<feature type="compositionally biased region" description="Basic residues" evidence="1">
    <location>
        <begin position="661"/>
        <end position="672"/>
    </location>
</feature>
<feature type="compositionally biased region" description="Polar residues" evidence="1">
    <location>
        <begin position="2502"/>
        <end position="2513"/>
    </location>
</feature>
<evidence type="ECO:0008006" key="4">
    <source>
        <dbReference type="Google" id="ProtNLM"/>
    </source>
</evidence>
<feature type="compositionally biased region" description="Basic and acidic residues" evidence="1">
    <location>
        <begin position="2201"/>
        <end position="2219"/>
    </location>
</feature>
<name>A0AAV7XI52_9NEOP</name>
<feature type="region of interest" description="Disordered" evidence="1">
    <location>
        <begin position="2078"/>
        <end position="2122"/>
    </location>
</feature>
<feature type="compositionally biased region" description="Low complexity" evidence="1">
    <location>
        <begin position="1403"/>
        <end position="1412"/>
    </location>
</feature>
<feature type="region of interest" description="Disordered" evidence="1">
    <location>
        <begin position="821"/>
        <end position="884"/>
    </location>
</feature>
<feature type="region of interest" description="Disordered" evidence="1">
    <location>
        <begin position="651"/>
        <end position="686"/>
    </location>
</feature>
<feature type="compositionally biased region" description="Polar residues" evidence="1">
    <location>
        <begin position="2080"/>
        <end position="2109"/>
    </location>
</feature>
<feature type="region of interest" description="Disordered" evidence="1">
    <location>
        <begin position="2193"/>
        <end position="2378"/>
    </location>
</feature>
<feature type="region of interest" description="Disordered" evidence="1">
    <location>
        <begin position="924"/>
        <end position="958"/>
    </location>
</feature>
<feature type="region of interest" description="Disordered" evidence="1">
    <location>
        <begin position="561"/>
        <end position="592"/>
    </location>
</feature>
<feature type="compositionally biased region" description="Basic and acidic residues" evidence="1">
    <location>
        <begin position="2323"/>
        <end position="2341"/>
    </location>
</feature>
<feature type="region of interest" description="Disordered" evidence="1">
    <location>
        <begin position="1001"/>
        <end position="1064"/>
    </location>
</feature>
<feature type="compositionally biased region" description="Basic residues" evidence="1">
    <location>
        <begin position="473"/>
        <end position="484"/>
    </location>
</feature>
<feature type="compositionally biased region" description="Basic and acidic residues" evidence="1">
    <location>
        <begin position="1028"/>
        <end position="1044"/>
    </location>
</feature>
<feature type="compositionally biased region" description="Polar residues" evidence="1">
    <location>
        <begin position="2424"/>
        <end position="2442"/>
    </location>
</feature>
<feature type="region of interest" description="Disordered" evidence="1">
    <location>
        <begin position="1370"/>
        <end position="1412"/>
    </location>
</feature>
<feature type="compositionally biased region" description="Polar residues" evidence="1">
    <location>
        <begin position="1138"/>
        <end position="1148"/>
    </location>
</feature>
<feature type="compositionally biased region" description="Basic and acidic residues" evidence="1">
    <location>
        <begin position="1053"/>
        <end position="1064"/>
    </location>
</feature>
<reference evidence="2" key="1">
    <citation type="submission" date="2022-12" db="EMBL/GenBank/DDBJ databases">
        <title>Chromosome-level genome assembly of the bean flower thrips Megalurothrips usitatus.</title>
        <authorList>
            <person name="Ma L."/>
            <person name="Liu Q."/>
            <person name="Li H."/>
            <person name="Cai W."/>
        </authorList>
    </citation>
    <scope>NUCLEOTIDE SEQUENCE</scope>
    <source>
        <strain evidence="2">Cailab_2022a</strain>
    </source>
</reference>
<comment type="caution">
    <text evidence="2">The sequence shown here is derived from an EMBL/GenBank/DDBJ whole genome shotgun (WGS) entry which is preliminary data.</text>
</comment>
<feature type="compositionally biased region" description="Basic and acidic residues" evidence="1">
    <location>
        <begin position="1962"/>
        <end position="1983"/>
    </location>
</feature>
<feature type="compositionally biased region" description="Basic and acidic residues" evidence="1">
    <location>
        <begin position="2228"/>
        <end position="2253"/>
    </location>
</feature>
<feature type="region of interest" description="Disordered" evidence="1">
    <location>
        <begin position="776"/>
        <end position="806"/>
    </location>
</feature>
<feature type="compositionally biased region" description="Polar residues" evidence="1">
    <location>
        <begin position="747"/>
        <end position="760"/>
    </location>
</feature>
<feature type="region of interest" description="Disordered" evidence="1">
    <location>
        <begin position="1574"/>
        <end position="1712"/>
    </location>
</feature>
<protein>
    <recommendedName>
        <fullName evidence="4">LisH domain-containing protein</fullName>
    </recommendedName>
</protein>
<dbReference type="EMBL" id="JAPTSV010000010">
    <property type="protein sequence ID" value="KAJ1523317.1"/>
    <property type="molecule type" value="Genomic_DNA"/>
</dbReference>
<feature type="compositionally biased region" description="Polar residues" evidence="1">
    <location>
        <begin position="924"/>
        <end position="949"/>
    </location>
</feature>
<feature type="compositionally biased region" description="Basic residues" evidence="1">
    <location>
        <begin position="2254"/>
        <end position="2267"/>
    </location>
</feature>
<accession>A0AAV7XI52</accession>
<organism evidence="2 3">
    <name type="scientific">Megalurothrips usitatus</name>
    <name type="common">bean blossom thrips</name>
    <dbReference type="NCBI Taxonomy" id="439358"/>
    <lineage>
        <taxon>Eukaryota</taxon>
        <taxon>Metazoa</taxon>
        <taxon>Ecdysozoa</taxon>
        <taxon>Arthropoda</taxon>
        <taxon>Hexapoda</taxon>
        <taxon>Insecta</taxon>
        <taxon>Pterygota</taxon>
        <taxon>Neoptera</taxon>
        <taxon>Paraneoptera</taxon>
        <taxon>Thysanoptera</taxon>
        <taxon>Terebrantia</taxon>
        <taxon>Thripoidea</taxon>
        <taxon>Thripidae</taxon>
        <taxon>Megalurothrips</taxon>
    </lineage>
</organism>
<feature type="region of interest" description="Disordered" evidence="1">
    <location>
        <begin position="1081"/>
        <end position="1107"/>
    </location>
</feature>
<feature type="region of interest" description="Disordered" evidence="1">
    <location>
        <begin position="207"/>
        <end position="236"/>
    </location>
</feature>
<feature type="compositionally biased region" description="Polar residues" evidence="1">
    <location>
        <begin position="109"/>
        <end position="166"/>
    </location>
</feature>
<dbReference type="PROSITE" id="PS50896">
    <property type="entry name" value="LISH"/>
    <property type="match status" value="1"/>
</dbReference>
<feature type="compositionally biased region" description="Polar residues" evidence="1">
    <location>
        <begin position="292"/>
        <end position="311"/>
    </location>
</feature>
<feature type="compositionally biased region" description="Low complexity" evidence="1">
    <location>
        <begin position="1622"/>
        <end position="1647"/>
    </location>
</feature>
<feature type="region of interest" description="Disordered" evidence="1">
    <location>
        <begin position="1866"/>
        <end position="2033"/>
    </location>
</feature>
<feature type="region of interest" description="Disordered" evidence="1">
    <location>
        <begin position="1747"/>
        <end position="1793"/>
    </location>
</feature>
<sequence length="2598" mass="280656">METLLPSEVARLVLGYLEEEKCVDAAQCFLNSSPDLGEIRSIAKKGKKYPTKVNGYSLKEVLEEYSLVHSIVQDSMSSMSEQPGGNMIDCLRLLVRACQPVQVHINLHPQQGQGLSTSKSDNPDTASGSSRVRSKKNSFSQGQSVDPASTSQSVLSQILPDSSSQKLGPLNRADLLPTQQQPAYLPSVSRQDQYLNQNLNLNVQLSTPIPVHSGSHSGSGPLPPTDQHIQSDVSDASRQNTFLSVPSYQDAPLQVVTQLQSSITSNNGQQQTQLPPGCSNDLVVQASSVEHVQPSEENANVLQPESGSTLGDQLKPDDPSRSYTVTKCFGSSIVILGDNNTQSCLPTGNILNSNSILDNEELKSEPDKLHTPSKSNIPKPSIEEMTQTVLNYKPIIEKIAENINRFRTPAKQSSDAQPVDEVTLGLDEALPSIVEVTAEDPCFHEIVLELLQCGEYGQSIGEASEDEGSSSKGQKKKKRVKKKPNCAAGAEGLSSPKVTRERVGTVGGPGAAPEGATPAKIIQMSETLTPFSKFLKSMTSPSGEHYIDPVQFANLIDVPGSATKTANQSQPCTSSAPLPEQPSQPSGISDGPFIVPNGVTMISCSSQQQKDQYLFENGVKTYCELITVPAGAAASAGSYVPIVPRLLPGTTYPPETPQMVKPRKRSRPKRCLTRGGRQSGGQMRSDTDQKNMVTLYGSNGKDEVSSTVSYSASSDLPILIADASNEVVEVENQNTNIVEDDLKEHSNTNTEDSGGSSQLESVVVPAENKTALATQAESLSAVSEEKPVPPEPLSTIPEGEKVQSGSKEDFNLPSLNASVIRNTPGFSGPSRANTKRLSLSTPRRPSSHIRALDFNTPPKENNQSVRRANTSPKTMSSNAISPRTAGKSIKSVVRGGLFKPPSDGLRRTSKAKTHLFKSPEYALSSSSGFKIPSSAATSTPAQGLPNVTESPVPPPNAAWEKVGGVSLMVDPDVSPVVRKEPACRKGLTSWDADLRSCLGHIEPPAPSASRKRKMNPPTQKPKSKKSKKTEEAKETRECQDRDTSSEVNVNDQNKSRDISNESESEMAKLIEDNLLNTSLESVPSVEKGNVSKPGLEPSPLKTASPTKNVCEGGNKVEGLQQELEKNACGDEPECSNVPAVSSNPNIDQSECEDKGKEQLSHSGESASLLKENLVSADQARDSNTTETSGTVGDKNEDVLTKVKVKTPIVDPSSIMVSDKIRLSLVTFRESFAFDTPVKDNLCNFIPQTPRFLDPSSAPKEDTPRTKIIKAMTFSIPSGDSFVGTPTPGAPPTPTIRTTPSVSPNCPAYFQPGQSSSIPEENDSSVVKPDNLESILIQECSRIEAGGMRNAVRKFRKASCESAIDVLGCSPEHDAEKAPTISEQSSAETHSDNNGQDDSDKESSPTVSTSSEPEFPCARSIIYKRKVASVIKHSKTIVRYFPNNGKPQMSGDESDCQIVSPTKFSSETANEICDTEKGCKEMVQETSFICSASKLEAPQEPLHSDSCLGTVQTESVDTEHSLKDTLGTNAPFIIRKSATKSSPSPRKVTLSPALTCSEQPQSVLKGNVVNDHDNIVKHGSVKNNLSTPQKDKESALRMKPPSSKKKVALANNQDQEATDNESSDSSCSDSSSESDSNTSSSSSSSSSDEGTPAKRSTPMKAKISPSVGIASPRIVLSGTDAAVNSENSSLGTGGNADEGEPCSDGNKSVKQKCTAESIETEVKALIETKDMELSEDIAGTSCVLNAIEKSKGTEGEEGAQQLDPKSTTESIKSDLKSPIETKDMESSKENVETSCAHNSIEENISVEKKVSAEQLLCKSSTESVKLDLKSLIETKDMGSCEKIAKARSAHNSGSNVILSELHEKRRRTLEQLKKGPSTKRTLKESKEKKLISDEIIPQCVPDGEEDKDNKPTKDCKPNTEKPKKQRSKSEVDKLSSAEESNDLTVRQKGALDGARISDDDEEFRLRLSGDEKEDSPPKSSKEPCDSLELEIAALHGAEMTSRTSSGAQKPLCPQAKTEVNNGAPETSGQSMKIAPRNVVSSKAADELIKVLMKEGFGVPLPPVPSQKIKKVDPNVIKADSNIKSGKSNSMSPEQKEPTSSQTFSTMSVEKTYNEESLDTDDSSEVGYEEVINTSSTNSHVVALSYKGLGISRAKKNTPVKLDQTYDMGDFNVSLTLTSFISLFDSTPRTKLAETTSVHRRGRNSDYMRLDSKSQRPDNNRFFHPSTHGTDSRRRQPRDKSPRDRSSRHYSDSRTRRNRSPSPRAKHDRHYSADDRRRKDNHQLSRSDHYSRKQVTHSSQSRKYPDTESRSADSSSSKTKSAPKKCVELKMSESKVSKSKSKEDAEEGELLSSDSDFEPKSNKQRKRVSNLSSSTRCAKGLADTDALEKGTMECQQASSNSPGILSRLKCQNVNLERRKGTRTRKSTLNNIPDTTTAGSRTGQSAKDGPSEEEVIDTDLDGMDFPMLGDEDESDAKGTEQNRLDGNEQTGVTTRRRAPPRSVNAHKTSVSENKTPVQRGKRKLSISPDFASEDSCQSTSAPLNPDTKQKRLSRRSKKPATSTNTCSPTTTNPSNGSEDVADPTEIIKNLDVESFLAKVHG</sequence>
<dbReference type="Proteomes" id="UP001075354">
    <property type="component" value="Chromosome 10"/>
</dbReference>
<feature type="compositionally biased region" description="Basic and acidic residues" evidence="1">
    <location>
        <begin position="1880"/>
        <end position="1891"/>
    </location>
</feature>
<feature type="region of interest" description="Disordered" evidence="1">
    <location>
        <begin position="109"/>
        <end position="170"/>
    </location>
</feature>
<feature type="region of interest" description="Disordered" evidence="1">
    <location>
        <begin position="738"/>
        <end position="760"/>
    </location>
</feature>
<feature type="compositionally biased region" description="Basic and acidic residues" evidence="1">
    <location>
        <begin position="1770"/>
        <end position="1790"/>
    </location>
</feature>
<gene>
    <name evidence="2" type="ORF">ONE63_001191</name>
</gene>
<proteinExistence type="predicted"/>
<feature type="compositionally biased region" description="Basic and acidic residues" evidence="1">
    <location>
        <begin position="2472"/>
        <end position="2483"/>
    </location>
</feature>
<feature type="compositionally biased region" description="Basic and acidic residues" evidence="1">
    <location>
        <begin position="1906"/>
        <end position="1935"/>
    </location>
</feature>
<feature type="compositionally biased region" description="Low complexity" evidence="1">
    <location>
        <begin position="2556"/>
        <end position="2572"/>
    </location>
</feature>
<feature type="region of interest" description="Disordered" evidence="1">
    <location>
        <begin position="2413"/>
        <end position="2580"/>
    </location>
</feature>
<feature type="compositionally biased region" description="Basic and acidic residues" evidence="1">
    <location>
        <begin position="2268"/>
        <end position="2289"/>
    </location>
</feature>
<evidence type="ECO:0000256" key="1">
    <source>
        <dbReference type="SAM" id="MobiDB-lite"/>
    </source>
</evidence>
<feature type="compositionally biased region" description="Polar residues" evidence="1">
    <location>
        <begin position="2016"/>
        <end position="2029"/>
    </location>
</feature>
<dbReference type="InterPro" id="IPR006594">
    <property type="entry name" value="LisH"/>
</dbReference>
<evidence type="ECO:0000313" key="2">
    <source>
        <dbReference type="EMBL" id="KAJ1523317.1"/>
    </source>
</evidence>
<feature type="compositionally biased region" description="Polar residues" evidence="1">
    <location>
        <begin position="858"/>
        <end position="881"/>
    </location>
</feature>
<feature type="region of interest" description="Disordered" evidence="1">
    <location>
        <begin position="461"/>
        <end position="516"/>
    </location>
</feature>
<feature type="compositionally biased region" description="Polar residues" evidence="1">
    <location>
        <begin position="1380"/>
        <end position="1393"/>
    </location>
</feature>
<feature type="compositionally biased region" description="Low complexity" evidence="1">
    <location>
        <begin position="674"/>
        <end position="684"/>
    </location>
</feature>
<keyword evidence="3" id="KW-1185">Reference proteome</keyword>
<feature type="compositionally biased region" description="Polar residues" evidence="1">
    <location>
        <begin position="562"/>
        <end position="587"/>
    </location>
</feature>
<feature type="compositionally biased region" description="Polar residues" evidence="1">
    <location>
        <begin position="227"/>
        <end position="236"/>
    </location>
</feature>
<feature type="compositionally biased region" description="Acidic residues" evidence="1">
    <location>
        <begin position="2448"/>
        <end position="2459"/>
    </location>
</feature>